<comment type="caution">
    <text evidence="2">The sequence shown here is derived from an EMBL/GenBank/DDBJ whole genome shotgun (WGS) entry which is preliminary data.</text>
</comment>
<keyword evidence="3" id="KW-1185">Reference proteome</keyword>
<dbReference type="EMBL" id="JAYGGQ010000001">
    <property type="protein sequence ID" value="MEA5453813.1"/>
    <property type="molecule type" value="Genomic_DNA"/>
</dbReference>
<evidence type="ECO:0000259" key="1">
    <source>
        <dbReference type="PROSITE" id="PS51078"/>
    </source>
</evidence>
<protein>
    <submittedName>
        <fullName evidence="2">IclR family transcriptional regulator C-terminal domain-containing protein</fullName>
    </submittedName>
</protein>
<accession>A0ABU5T2B8</accession>
<dbReference type="InterPro" id="IPR029016">
    <property type="entry name" value="GAF-like_dom_sf"/>
</dbReference>
<feature type="domain" description="IclR-ED" evidence="1">
    <location>
        <begin position="1"/>
        <end position="149"/>
    </location>
</feature>
<reference evidence="2 3" key="1">
    <citation type="submission" date="2023-12" db="EMBL/GenBank/DDBJ databases">
        <title>Sinomonas terricola sp. nov, isolated from litchi orchard soil in Guangdong, PR China.</title>
        <authorList>
            <person name="Jiaxin W."/>
            <person name="Yang Z."/>
            <person name="Honghui Z."/>
        </authorList>
    </citation>
    <scope>NUCLEOTIDE SEQUENCE [LARGE SCALE GENOMIC DNA]</scope>
    <source>
        <strain evidence="2 3">JGH33</strain>
    </source>
</reference>
<name>A0ABU5T2B8_9MICC</name>
<dbReference type="Proteomes" id="UP001304769">
    <property type="component" value="Unassembled WGS sequence"/>
</dbReference>
<dbReference type="InterPro" id="IPR014757">
    <property type="entry name" value="Tscrpt_reg_IclR_C"/>
</dbReference>
<gene>
    <name evidence="2" type="ORF">SPF06_03675</name>
</gene>
<dbReference type="RefSeq" id="WP_323277787.1">
    <property type="nucleotide sequence ID" value="NZ_JAYGGQ010000001.1"/>
</dbReference>
<dbReference type="Pfam" id="PF01614">
    <property type="entry name" value="IclR_C"/>
    <property type="match status" value="1"/>
</dbReference>
<dbReference type="PROSITE" id="PS51078">
    <property type="entry name" value="ICLR_ED"/>
    <property type="match status" value="1"/>
</dbReference>
<dbReference type="InterPro" id="IPR050707">
    <property type="entry name" value="HTH_MetabolicPath_Reg"/>
</dbReference>
<dbReference type="SUPFAM" id="SSF55781">
    <property type="entry name" value="GAF domain-like"/>
    <property type="match status" value="1"/>
</dbReference>
<sequence length="158" mass="16691">MQELVHLGLLEGRQVLYLDKVEPDRSIRVWSQVGRQAGVLTTALGRAMVAAERPSPELLDAYTNGADPSVADRFRAAVQKARDLGYASEEEENEAGISCVAVALRRPIGAPVAVSITGPSGRMSPARIRELGVLLRERLAADAPAGFSISEPGSSVGG</sequence>
<organism evidence="2 3">
    <name type="scientific">Sinomonas terricola</name>
    <dbReference type="NCBI Taxonomy" id="3110330"/>
    <lineage>
        <taxon>Bacteria</taxon>
        <taxon>Bacillati</taxon>
        <taxon>Actinomycetota</taxon>
        <taxon>Actinomycetes</taxon>
        <taxon>Micrococcales</taxon>
        <taxon>Micrococcaceae</taxon>
        <taxon>Sinomonas</taxon>
    </lineage>
</organism>
<proteinExistence type="predicted"/>
<dbReference type="PANTHER" id="PTHR30136:SF24">
    <property type="entry name" value="HTH-TYPE TRANSCRIPTIONAL REPRESSOR ALLR"/>
    <property type="match status" value="1"/>
</dbReference>
<evidence type="ECO:0000313" key="2">
    <source>
        <dbReference type="EMBL" id="MEA5453813.1"/>
    </source>
</evidence>
<dbReference type="PANTHER" id="PTHR30136">
    <property type="entry name" value="HELIX-TURN-HELIX TRANSCRIPTIONAL REGULATOR, ICLR FAMILY"/>
    <property type="match status" value="1"/>
</dbReference>
<dbReference type="Gene3D" id="3.30.450.40">
    <property type="match status" value="1"/>
</dbReference>
<evidence type="ECO:0000313" key="3">
    <source>
        <dbReference type="Proteomes" id="UP001304769"/>
    </source>
</evidence>